<gene>
    <name evidence="3" type="ORF">UFOPK3554_01385</name>
</gene>
<organism evidence="3">
    <name type="scientific">freshwater metagenome</name>
    <dbReference type="NCBI Taxonomy" id="449393"/>
    <lineage>
        <taxon>unclassified sequences</taxon>
        <taxon>metagenomes</taxon>
        <taxon>ecological metagenomes</taxon>
    </lineage>
</organism>
<dbReference type="Gene3D" id="3.90.79.10">
    <property type="entry name" value="Nucleoside Triphosphate Pyrophosphohydrolase"/>
    <property type="match status" value="1"/>
</dbReference>
<proteinExistence type="predicted"/>
<dbReference type="CDD" id="cd03673">
    <property type="entry name" value="NUDIX_Ap6A_hydrolase"/>
    <property type="match status" value="1"/>
</dbReference>
<dbReference type="InterPro" id="IPR020084">
    <property type="entry name" value="NUDIX_hydrolase_CS"/>
</dbReference>
<keyword evidence="1" id="KW-0378">Hydrolase</keyword>
<dbReference type="SUPFAM" id="SSF53254">
    <property type="entry name" value="Phosphoglycerate mutase-like"/>
    <property type="match status" value="1"/>
</dbReference>
<accession>A0A6J7XXS3</accession>
<dbReference type="SUPFAM" id="SSF55811">
    <property type="entry name" value="Nudix"/>
    <property type="match status" value="1"/>
</dbReference>
<evidence type="ECO:0000259" key="2">
    <source>
        <dbReference type="PROSITE" id="PS51462"/>
    </source>
</evidence>
<dbReference type="SMART" id="SM00855">
    <property type="entry name" value="PGAM"/>
    <property type="match status" value="1"/>
</dbReference>
<dbReference type="InterPro" id="IPR000086">
    <property type="entry name" value="NUDIX_hydrolase_dom"/>
</dbReference>
<dbReference type="Pfam" id="PF00300">
    <property type="entry name" value="His_Phos_1"/>
    <property type="match status" value="1"/>
</dbReference>
<sequence>MIRAAGAILWRKSSSQEIQVALIHRPKYDDWTFPKGTVDTLETPIMAAFREVKEETGYEAKFGRYLGEVVYKEDGKNKQVKYWAAQASSTREKFVPNDEVDVIQWVTPKEAKNFLSYADDRELIKLFRGTHVDTNTYVLLRHATAVGRGDWERPDTDRPLNELGKAQATALTKALQPFGIKKFVSSTAHRCISTLEPIARETGTAIELNEKLCADRFEINENYSIDFIKELLSSNDPTVICSHNPIIPHAIASLISSRYTPEEFAPLLPGDAWVLHTFMEEIVGLDFLRCPQVN</sequence>
<reference evidence="3" key="1">
    <citation type="submission" date="2020-05" db="EMBL/GenBank/DDBJ databases">
        <authorList>
            <person name="Chiriac C."/>
            <person name="Salcher M."/>
            <person name="Ghai R."/>
            <person name="Kavagutti S V."/>
        </authorList>
    </citation>
    <scope>NUCLEOTIDE SEQUENCE</scope>
</reference>
<dbReference type="InterPro" id="IPR051325">
    <property type="entry name" value="Nudix_hydrolase_domain"/>
</dbReference>
<dbReference type="Pfam" id="PF00293">
    <property type="entry name" value="NUDIX"/>
    <property type="match status" value="1"/>
</dbReference>
<dbReference type="PROSITE" id="PS51462">
    <property type="entry name" value="NUDIX"/>
    <property type="match status" value="1"/>
</dbReference>
<evidence type="ECO:0000256" key="1">
    <source>
        <dbReference type="ARBA" id="ARBA00022801"/>
    </source>
</evidence>
<dbReference type="PANTHER" id="PTHR21340:SF0">
    <property type="entry name" value="BIS(5'-NUCLEOSYL)-TETRAPHOSPHATASE [ASYMMETRICAL]"/>
    <property type="match status" value="1"/>
</dbReference>
<dbReference type="GO" id="GO:0006754">
    <property type="term" value="P:ATP biosynthetic process"/>
    <property type="evidence" value="ECO:0007669"/>
    <property type="project" value="TreeGrafter"/>
</dbReference>
<dbReference type="GO" id="GO:0006167">
    <property type="term" value="P:AMP biosynthetic process"/>
    <property type="evidence" value="ECO:0007669"/>
    <property type="project" value="TreeGrafter"/>
</dbReference>
<feature type="domain" description="Nudix hydrolase" evidence="2">
    <location>
        <begin position="1"/>
        <end position="128"/>
    </location>
</feature>
<evidence type="ECO:0000313" key="3">
    <source>
        <dbReference type="EMBL" id="CAB5241358.1"/>
    </source>
</evidence>
<dbReference type="InterPro" id="IPR013078">
    <property type="entry name" value="His_Pase_superF_clade-1"/>
</dbReference>
<dbReference type="PANTHER" id="PTHR21340">
    <property type="entry name" value="DIADENOSINE 5,5-P1,P4-TETRAPHOSPHATE PYROPHOSPHOHYDROLASE MUTT"/>
    <property type="match status" value="1"/>
</dbReference>
<dbReference type="GO" id="GO:0004081">
    <property type="term" value="F:bis(5'-nucleosyl)-tetraphosphatase (asymmetrical) activity"/>
    <property type="evidence" value="ECO:0007669"/>
    <property type="project" value="TreeGrafter"/>
</dbReference>
<dbReference type="CDD" id="cd07067">
    <property type="entry name" value="HP_PGM_like"/>
    <property type="match status" value="1"/>
</dbReference>
<name>A0A6J7XXS3_9ZZZZ</name>
<protein>
    <submittedName>
        <fullName evidence="3">Unannotated protein</fullName>
    </submittedName>
</protein>
<dbReference type="Gene3D" id="3.40.50.1240">
    <property type="entry name" value="Phosphoglycerate mutase-like"/>
    <property type="match status" value="1"/>
</dbReference>
<dbReference type="AlphaFoldDB" id="A0A6J7XXS3"/>
<dbReference type="InterPro" id="IPR029033">
    <property type="entry name" value="His_PPase_superfam"/>
</dbReference>
<dbReference type="PROSITE" id="PS00893">
    <property type="entry name" value="NUDIX_BOX"/>
    <property type="match status" value="1"/>
</dbReference>
<dbReference type="InterPro" id="IPR015797">
    <property type="entry name" value="NUDIX_hydrolase-like_dom_sf"/>
</dbReference>
<dbReference type="EMBL" id="CAFBSG010000048">
    <property type="protein sequence ID" value="CAB5241358.1"/>
    <property type="molecule type" value="Genomic_DNA"/>
</dbReference>